<feature type="domain" description="Rhodanese" evidence="1">
    <location>
        <begin position="105"/>
        <end position="216"/>
    </location>
</feature>
<dbReference type="InterPro" id="IPR036873">
    <property type="entry name" value="Rhodanese-like_dom_sf"/>
</dbReference>
<dbReference type="GO" id="GO:0005739">
    <property type="term" value="C:mitochondrion"/>
    <property type="evidence" value="ECO:0007669"/>
    <property type="project" value="TreeGrafter"/>
</dbReference>
<dbReference type="EMBL" id="DS995703">
    <property type="protein sequence ID" value="EEQ30656.1"/>
    <property type="molecule type" value="Genomic_DNA"/>
</dbReference>
<name>C5FLT4_ARTOC</name>
<dbReference type="RefSeq" id="XP_002847969.1">
    <property type="nucleotide sequence ID" value="XM_002847923.1"/>
</dbReference>
<dbReference type="PANTHER" id="PTHR44086">
    <property type="entry name" value="THIOSULFATE SULFURTRANSFERASE RDL2, MITOCHONDRIAL-RELATED"/>
    <property type="match status" value="1"/>
</dbReference>
<dbReference type="Gene3D" id="3.40.250.10">
    <property type="entry name" value="Rhodanese-like domain"/>
    <property type="match status" value="1"/>
</dbReference>
<gene>
    <name evidence="2" type="ORF">MCYG_03475</name>
</gene>
<protein>
    <submittedName>
        <fullName evidence="2">Rhodanese domain-containing protein</fullName>
    </submittedName>
</protein>
<keyword evidence="3" id="KW-1185">Reference proteome</keyword>
<dbReference type="eggNOG" id="KOG1530">
    <property type="taxonomic scope" value="Eukaryota"/>
</dbReference>
<dbReference type="GO" id="GO:0004792">
    <property type="term" value="F:thiosulfate-cyanide sulfurtransferase activity"/>
    <property type="evidence" value="ECO:0007669"/>
    <property type="project" value="TreeGrafter"/>
</dbReference>
<dbReference type="PROSITE" id="PS50206">
    <property type="entry name" value="RHODANESE_3"/>
    <property type="match status" value="1"/>
</dbReference>
<sequence>MFSNRMALRLPSKISCSAQYRLISTRRLRTISVSTAVAKRTFTTPLKACSSLYSQSTYNPRPFSNSSQPSQRSFSGDAQPLSLKEYKFEDIQSSLPQEDPTSPSSKPNIILIDVREPPELEATGIIPTALSIPIGSQTDAMFLTPDEFLTRFGFPKPGTEGGDNNTKAKMVFYCKAGIRARTAGELAVRAGYDADRIGVYDGSILDWERNGGKTERWDGPEM</sequence>
<dbReference type="Proteomes" id="UP000002035">
    <property type="component" value="Unassembled WGS sequence"/>
</dbReference>
<organism evidence="2 3">
    <name type="scientific">Arthroderma otae (strain ATCC MYA-4605 / CBS 113480)</name>
    <name type="common">Microsporum canis</name>
    <dbReference type="NCBI Taxonomy" id="554155"/>
    <lineage>
        <taxon>Eukaryota</taxon>
        <taxon>Fungi</taxon>
        <taxon>Dikarya</taxon>
        <taxon>Ascomycota</taxon>
        <taxon>Pezizomycotina</taxon>
        <taxon>Eurotiomycetes</taxon>
        <taxon>Eurotiomycetidae</taxon>
        <taxon>Onygenales</taxon>
        <taxon>Arthrodermataceae</taxon>
        <taxon>Microsporum</taxon>
    </lineage>
</organism>
<dbReference type="VEuPathDB" id="FungiDB:MCYG_03475"/>
<dbReference type="SUPFAM" id="SSF52821">
    <property type="entry name" value="Rhodanese/Cell cycle control phosphatase"/>
    <property type="match status" value="1"/>
</dbReference>
<proteinExistence type="predicted"/>
<dbReference type="InterPro" id="IPR001763">
    <property type="entry name" value="Rhodanese-like_dom"/>
</dbReference>
<evidence type="ECO:0000313" key="3">
    <source>
        <dbReference type="Proteomes" id="UP000002035"/>
    </source>
</evidence>
<dbReference type="AlphaFoldDB" id="C5FLT4"/>
<dbReference type="HOGENOM" id="CLU_089574_0_0_1"/>
<dbReference type="GeneID" id="9229291"/>
<accession>C5FLT4</accession>
<dbReference type="STRING" id="554155.C5FLT4"/>
<dbReference type="OrthoDB" id="566238at2759"/>
<evidence type="ECO:0000259" key="1">
    <source>
        <dbReference type="PROSITE" id="PS50206"/>
    </source>
</evidence>
<reference evidence="3" key="1">
    <citation type="journal article" date="2012" name="MBio">
        <title>Comparative genome analysis of Trichophyton rubrum and related dermatophytes reveals candidate genes involved in infection.</title>
        <authorList>
            <person name="Martinez D.A."/>
            <person name="Oliver B.G."/>
            <person name="Graeser Y."/>
            <person name="Goldberg J.M."/>
            <person name="Li W."/>
            <person name="Martinez-Rossi N.M."/>
            <person name="Monod M."/>
            <person name="Shelest E."/>
            <person name="Barton R.C."/>
            <person name="Birch E."/>
            <person name="Brakhage A.A."/>
            <person name="Chen Z."/>
            <person name="Gurr S.J."/>
            <person name="Heiman D."/>
            <person name="Heitman J."/>
            <person name="Kosti I."/>
            <person name="Rossi A."/>
            <person name="Saif S."/>
            <person name="Samalova M."/>
            <person name="Saunders C.W."/>
            <person name="Shea T."/>
            <person name="Summerbell R.C."/>
            <person name="Xu J."/>
            <person name="Young S."/>
            <person name="Zeng Q."/>
            <person name="Birren B.W."/>
            <person name="Cuomo C.A."/>
            <person name="White T.C."/>
        </authorList>
    </citation>
    <scope>NUCLEOTIDE SEQUENCE [LARGE SCALE GENOMIC DNA]</scope>
    <source>
        <strain evidence="3">ATCC MYA-4605 / CBS 113480</strain>
    </source>
</reference>
<dbReference type="Pfam" id="PF00581">
    <property type="entry name" value="Rhodanese"/>
    <property type="match status" value="1"/>
</dbReference>
<dbReference type="OMA" id="MVFYCKA"/>
<evidence type="ECO:0000313" key="2">
    <source>
        <dbReference type="EMBL" id="EEQ30656.1"/>
    </source>
</evidence>
<dbReference type="PANTHER" id="PTHR44086:SF10">
    <property type="entry name" value="THIOSULFATE SULFURTRANSFERASE_RHODANESE-LIKE DOMAIN-CONTAINING PROTEIN 3"/>
    <property type="match status" value="1"/>
</dbReference>
<dbReference type="SMART" id="SM00450">
    <property type="entry name" value="RHOD"/>
    <property type="match status" value="1"/>
</dbReference>